<organism evidence="1">
    <name type="scientific">bioreactor metagenome</name>
    <dbReference type="NCBI Taxonomy" id="1076179"/>
    <lineage>
        <taxon>unclassified sequences</taxon>
        <taxon>metagenomes</taxon>
        <taxon>ecological metagenomes</taxon>
    </lineage>
</organism>
<protein>
    <submittedName>
        <fullName evidence="1">Uncharacterized protein</fullName>
    </submittedName>
</protein>
<dbReference type="AlphaFoldDB" id="A0A645J3U9"/>
<comment type="caution">
    <text evidence="1">The sequence shown here is derived from an EMBL/GenBank/DDBJ whole genome shotgun (WGS) entry which is preliminary data.</text>
</comment>
<name>A0A645J3U9_9ZZZZ</name>
<dbReference type="EMBL" id="VSSQ01122111">
    <property type="protein sequence ID" value="MPN54163.1"/>
    <property type="molecule type" value="Genomic_DNA"/>
</dbReference>
<proteinExistence type="predicted"/>
<evidence type="ECO:0000313" key="1">
    <source>
        <dbReference type="EMBL" id="MPN54163.1"/>
    </source>
</evidence>
<reference evidence="1" key="1">
    <citation type="submission" date="2019-08" db="EMBL/GenBank/DDBJ databases">
        <authorList>
            <person name="Kucharzyk K."/>
            <person name="Murdoch R.W."/>
            <person name="Higgins S."/>
            <person name="Loffler F."/>
        </authorList>
    </citation>
    <scope>NUCLEOTIDE SEQUENCE</scope>
</reference>
<sequence length="42" mass="4857">MDEYSAEDKFIRSAFYSNYKEDLKYNVSNVFSTLNDVGILGI</sequence>
<accession>A0A645J3U9</accession>
<gene>
    <name evidence="1" type="ORF">SDC9_201832</name>
</gene>